<dbReference type="EMBL" id="QXEV01000005">
    <property type="protein sequence ID" value="RIA77912.1"/>
    <property type="molecule type" value="Genomic_DNA"/>
</dbReference>
<accession>A0A397RXC3</accession>
<name>A0A397RXC3_9MOLU</name>
<organism evidence="1 2">
    <name type="scientific">Anaeroplasma bactoclasticum</name>
    <dbReference type="NCBI Taxonomy" id="2088"/>
    <lineage>
        <taxon>Bacteria</taxon>
        <taxon>Bacillati</taxon>
        <taxon>Mycoplasmatota</taxon>
        <taxon>Mollicutes</taxon>
        <taxon>Anaeroplasmatales</taxon>
        <taxon>Anaeroplasmataceae</taxon>
        <taxon>Anaeroplasma</taxon>
    </lineage>
</organism>
<sequence>MSYSNTKLGKALKGSKHWIQEYINTPLLTKELNEKIEFQNIEWISPLEKDNYREYSSLKGLKRKDLYLDKLDNKKIWPTGRMPQWDAIGIVGNDLILVEAKAHVEEIYSKMSGIDEQRKKYIEDLFGKINLNKYYQIANRIVVSKNLNQYYIDNELPNRVTLIFIYFLNDNTLSPNYKKDRLSFEEALDKINKEINYKNKYDNVKIILLDVGNKW</sequence>
<dbReference type="InParanoid" id="A0A397RXC3"/>
<dbReference type="Proteomes" id="UP000266506">
    <property type="component" value="Unassembled WGS sequence"/>
</dbReference>
<dbReference type="AlphaFoldDB" id="A0A397RXC3"/>
<gene>
    <name evidence="1" type="ORF">EI71_00695</name>
</gene>
<evidence type="ECO:0000313" key="2">
    <source>
        <dbReference type="Proteomes" id="UP000266506"/>
    </source>
</evidence>
<keyword evidence="2" id="KW-1185">Reference proteome</keyword>
<comment type="caution">
    <text evidence="1">The sequence shown here is derived from an EMBL/GenBank/DDBJ whole genome shotgun (WGS) entry which is preliminary data.</text>
</comment>
<protein>
    <submittedName>
        <fullName evidence="1">Uncharacterized protein</fullName>
    </submittedName>
</protein>
<proteinExistence type="predicted"/>
<evidence type="ECO:0000313" key="1">
    <source>
        <dbReference type="EMBL" id="RIA77912.1"/>
    </source>
</evidence>
<reference evidence="1 2" key="1">
    <citation type="submission" date="2018-08" db="EMBL/GenBank/DDBJ databases">
        <title>Genomic Encyclopedia of Archaeal and Bacterial Type Strains, Phase II (KMG-II): from individual species to whole genera.</title>
        <authorList>
            <person name="Goeker M."/>
        </authorList>
    </citation>
    <scope>NUCLEOTIDE SEQUENCE [LARGE SCALE GENOMIC DNA]</scope>
    <source>
        <strain evidence="1 2">ATCC 27112</strain>
    </source>
</reference>